<keyword evidence="4 12" id="KW-0812">Transmembrane</keyword>
<keyword evidence="7 12" id="KW-0472">Membrane</keyword>
<dbReference type="GO" id="GO:0015276">
    <property type="term" value="F:ligand-gated monoatomic ion channel activity"/>
    <property type="evidence" value="ECO:0007669"/>
    <property type="project" value="InterPro"/>
</dbReference>
<keyword evidence="3" id="KW-1003">Cell membrane</keyword>
<reference evidence="14" key="1">
    <citation type="journal article" date="2021" name="Sci. Adv.">
        <title>The American lobster genome reveals insights on longevity, neural, and immune adaptations.</title>
        <authorList>
            <person name="Polinski J.M."/>
            <person name="Zimin A.V."/>
            <person name="Clark K.F."/>
            <person name="Kohn A.B."/>
            <person name="Sadowski N."/>
            <person name="Timp W."/>
            <person name="Ptitsyn A."/>
            <person name="Khanna P."/>
            <person name="Romanova D.Y."/>
            <person name="Williams P."/>
            <person name="Greenwood S.J."/>
            <person name="Moroz L.L."/>
            <person name="Walt D.R."/>
            <person name="Bodnar A.G."/>
        </authorList>
    </citation>
    <scope>NUCLEOTIDE SEQUENCE</scope>
    <source>
        <strain evidence="14">GMGI-L3</strain>
    </source>
</reference>
<protein>
    <submittedName>
        <fullName evidence="14">Glutamate receptor ionotropic, delta-2-like 27</fullName>
    </submittedName>
</protein>
<dbReference type="InterPro" id="IPR019594">
    <property type="entry name" value="Glu/Gly-bd"/>
</dbReference>
<keyword evidence="11" id="KW-0407">Ion channel</keyword>
<dbReference type="Gene3D" id="3.40.190.10">
    <property type="entry name" value="Periplasmic binding protein-like II"/>
    <property type="match status" value="1"/>
</dbReference>
<evidence type="ECO:0000313" key="14">
    <source>
        <dbReference type="EMBL" id="KAG7155461.1"/>
    </source>
</evidence>
<sequence length="343" mass="37227">MRQSSPTLRVVESAGDGGPHLVGFLAEVMAFLQQSLHFRYNVSQVRGYGTRLINGSWIGLVGAVAEKQVEVGLSSLSITYERRQVVSFTSHLLESSVYLMFPAKHILKPIFVVFLIFTPLRSTITLNTNTSTSPSSPSSGNLTAFLSIPRLQQYPSTPEEMLQQGYAPLLTKGFSHYDNFKYSRLDTFQKLFRVAQERGSIYPFGRVDHNTVMDRFSESPVASIISALGVVYRQNSGAGPNQPCAFYVEPEPLSSQLIWLRDMGVLKRASQKHNAIHCLGGGGMGDGVDGGGSVSGGSLPLSLTDLQGAFLLWVAGTVLSLLFLLVEVVVVRCVGGDRSGVSC</sequence>
<gene>
    <name evidence="14" type="primary">Grid2-L27</name>
    <name evidence="14" type="ORF">Hamer_G022608</name>
</gene>
<keyword evidence="8 14" id="KW-0675">Receptor</keyword>
<keyword evidence="9" id="KW-0325">Glycoprotein</keyword>
<evidence type="ECO:0000256" key="3">
    <source>
        <dbReference type="ARBA" id="ARBA00022475"/>
    </source>
</evidence>
<keyword evidence="5 12" id="KW-1133">Transmembrane helix</keyword>
<evidence type="ECO:0000259" key="13">
    <source>
        <dbReference type="Pfam" id="PF10613"/>
    </source>
</evidence>
<dbReference type="PANTHER" id="PTHR42643:SF24">
    <property type="entry name" value="IONOTROPIC RECEPTOR 60A"/>
    <property type="match status" value="1"/>
</dbReference>
<organism evidence="14 15">
    <name type="scientific">Homarus americanus</name>
    <name type="common">American lobster</name>
    <dbReference type="NCBI Taxonomy" id="6706"/>
    <lineage>
        <taxon>Eukaryota</taxon>
        <taxon>Metazoa</taxon>
        <taxon>Ecdysozoa</taxon>
        <taxon>Arthropoda</taxon>
        <taxon>Crustacea</taxon>
        <taxon>Multicrustacea</taxon>
        <taxon>Malacostraca</taxon>
        <taxon>Eumalacostraca</taxon>
        <taxon>Eucarida</taxon>
        <taxon>Decapoda</taxon>
        <taxon>Pleocyemata</taxon>
        <taxon>Astacidea</taxon>
        <taxon>Nephropoidea</taxon>
        <taxon>Nephropidae</taxon>
        <taxon>Homarus</taxon>
    </lineage>
</organism>
<evidence type="ECO:0000256" key="10">
    <source>
        <dbReference type="ARBA" id="ARBA00023286"/>
    </source>
</evidence>
<dbReference type="AlphaFoldDB" id="A0A8J5JD77"/>
<evidence type="ECO:0000256" key="1">
    <source>
        <dbReference type="ARBA" id="ARBA00004651"/>
    </source>
</evidence>
<evidence type="ECO:0000256" key="11">
    <source>
        <dbReference type="ARBA" id="ARBA00023303"/>
    </source>
</evidence>
<dbReference type="Pfam" id="PF10613">
    <property type="entry name" value="Lig_chan-Glu_bd"/>
    <property type="match status" value="1"/>
</dbReference>
<dbReference type="InterPro" id="IPR052192">
    <property type="entry name" value="Insect_Ionotropic_Sensory_Rcpt"/>
</dbReference>
<evidence type="ECO:0000256" key="9">
    <source>
        <dbReference type="ARBA" id="ARBA00023180"/>
    </source>
</evidence>
<comment type="caution">
    <text evidence="14">The sequence shown here is derived from an EMBL/GenBank/DDBJ whole genome shotgun (WGS) entry which is preliminary data.</text>
</comment>
<proteinExistence type="predicted"/>
<evidence type="ECO:0000256" key="2">
    <source>
        <dbReference type="ARBA" id="ARBA00022448"/>
    </source>
</evidence>
<evidence type="ECO:0000256" key="4">
    <source>
        <dbReference type="ARBA" id="ARBA00022692"/>
    </source>
</evidence>
<evidence type="ECO:0000256" key="5">
    <source>
        <dbReference type="ARBA" id="ARBA00022989"/>
    </source>
</evidence>
<keyword evidence="2" id="KW-0813">Transport</keyword>
<dbReference type="EMBL" id="JAHLQT010041542">
    <property type="protein sequence ID" value="KAG7155461.1"/>
    <property type="molecule type" value="Genomic_DNA"/>
</dbReference>
<evidence type="ECO:0000256" key="6">
    <source>
        <dbReference type="ARBA" id="ARBA00023065"/>
    </source>
</evidence>
<evidence type="ECO:0000256" key="12">
    <source>
        <dbReference type="SAM" id="Phobius"/>
    </source>
</evidence>
<keyword evidence="10" id="KW-1071">Ligand-gated ion channel</keyword>
<evidence type="ECO:0000256" key="7">
    <source>
        <dbReference type="ARBA" id="ARBA00023136"/>
    </source>
</evidence>
<evidence type="ECO:0000313" key="15">
    <source>
        <dbReference type="Proteomes" id="UP000747542"/>
    </source>
</evidence>
<comment type="subcellular location">
    <subcellularLocation>
        <location evidence="1">Cell membrane</location>
        <topology evidence="1">Multi-pass membrane protein</topology>
    </subcellularLocation>
</comment>
<dbReference type="PANTHER" id="PTHR42643">
    <property type="entry name" value="IONOTROPIC RECEPTOR 20A-RELATED"/>
    <property type="match status" value="1"/>
</dbReference>
<dbReference type="Proteomes" id="UP000747542">
    <property type="component" value="Unassembled WGS sequence"/>
</dbReference>
<accession>A0A8J5JD77</accession>
<evidence type="ECO:0000256" key="8">
    <source>
        <dbReference type="ARBA" id="ARBA00023170"/>
    </source>
</evidence>
<keyword evidence="15" id="KW-1185">Reference proteome</keyword>
<name>A0A8J5JD77_HOMAM</name>
<feature type="transmembrane region" description="Helical" evidence="12">
    <location>
        <begin position="310"/>
        <end position="331"/>
    </location>
</feature>
<dbReference type="SUPFAM" id="SSF53850">
    <property type="entry name" value="Periplasmic binding protein-like II"/>
    <property type="match status" value="1"/>
</dbReference>
<keyword evidence="6" id="KW-0406">Ion transport</keyword>
<feature type="domain" description="Ionotropic glutamate receptor L-glutamate and glycine-binding" evidence="13">
    <location>
        <begin position="18"/>
        <end position="103"/>
    </location>
</feature>
<dbReference type="GO" id="GO:0005886">
    <property type="term" value="C:plasma membrane"/>
    <property type="evidence" value="ECO:0007669"/>
    <property type="project" value="UniProtKB-SubCell"/>
</dbReference>